<protein>
    <submittedName>
        <fullName evidence="2">Uncharacterized protein</fullName>
    </submittedName>
</protein>
<reference evidence="2 3" key="1">
    <citation type="journal article" date="2012" name="Genome Biol.">
        <title>Genome and low-iron response of an oceanic diatom adapted to chronic iron limitation.</title>
        <authorList>
            <person name="Lommer M."/>
            <person name="Specht M."/>
            <person name="Roy A.S."/>
            <person name="Kraemer L."/>
            <person name="Andreson R."/>
            <person name="Gutowska M.A."/>
            <person name="Wolf J."/>
            <person name="Bergner S.V."/>
            <person name="Schilhabel M.B."/>
            <person name="Klostermeier U.C."/>
            <person name="Beiko R.G."/>
            <person name="Rosenstiel P."/>
            <person name="Hippler M."/>
            <person name="Laroche J."/>
        </authorList>
    </citation>
    <scope>NUCLEOTIDE SEQUENCE [LARGE SCALE GENOMIC DNA]</scope>
    <source>
        <strain evidence="2 3">CCMP1005</strain>
    </source>
</reference>
<feature type="compositionally biased region" description="Low complexity" evidence="1">
    <location>
        <begin position="858"/>
        <end position="869"/>
    </location>
</feature>
<keyword evidence="3" id="KW-1185">Reference proteome</keyword>
<feature type="compositionally biased region" description="Pro residues" evidence="1">
    <location>
        <begin position="870"/>
        <end position="886"/>
    </location>
</feature>
<feature type="region of interest" description="Disordered" evidence="1">
    <location>
        <begin position="1"/>
        <end position="30"/>
    </location>
</feature>
<proteinExistence type="predicted"/>
<organism evidence="2 3">
    <name type="scientific">Thalassiosira oceanica</name>
    <name type="common">Marine diatom</name>
    <dbReference type="NCBI Taxonomy" id="159749"/>
    <lineage>
        <taxon>Eukaryota</taxon>
        <taxon>Sar</taxon>
        <taxon>Stramenopiles</taxon>
        <taxon>Ochrophyta</taxon>
        <taxon>Bacillariophyta</taxon>
        <taxon>Coscinodiscophyceae</taxon>
        <taxon>Thalassiosirophycidae</taxon>
        <taxon>Thalassiosirales</taxon>
        <taxon>Thalassiosiraceae</taxon>
        <taxon>Thalassiosira</taxon>
    </lineage>
</organism>
<name>K0RU05_THAOC</name>
<accession>K0RU05</accession>
<dbReference type="Proteomes" id="UP000266841">
    <property type="component" value="Unassembled WGS sequence"/>
</dbReference>
<feature type="compositionally biased region" description="Acidic residues" evidence="1">
    <location>
        <begin position="843"/>
        <end position="857"/>
    </location>
</feature>
<comment type="caution">
    <text evidence="2">The sequence shown here is derived from an EMBL/GenBank/DDBJ whole genome shotgun (WGS) entry which is preliminary data.</text>
</comment>
<gene>
    <name evidence="2" type="ORF">THAOC_30938</name>
</gene>
<evidence type="ECO:0000313" key="2">
    <source>
        <dbReference type="EMBL" id="EJK50122.1"/>
    </source>
</evidence>
<evidence type="ECO:0000313" key="3">
    <source>
        <dbReference type="Proteomes" id="UP000266841"/>
    </source>
</evidence>
<dbReference type="EMBL" id="AGNL01044173">
    <property type="protein sequence ID" value="EJK50122.1"/>
    <property type="molecule type" value="Genomic_DNA"/>
</dbReference>
<evidence type="ECO:0000256" key="1">
    <source>
        <dbReference type="SAM" id="MobiDB-lite"/>
    </source>
</evidence>
<feature type="region of interest" description="Disordered" evidence="1">
    <location>
        <begin position="843"/>
        <end position="895"/>
    </location>
</feature>
<sequence>MGGRGCGRQRRRRATPASARPAPTVQVEPAKPKDPWCPWYLWAAPLSTAGLQNRTTIEHLQGQLRDTSEQNGDSNQLSTFRVDARRLVEDVAIDAGTAETGEGSVSRKQLRGSYNRPVHLMSDVMSVAVHGSFSTNVDVCSLEEVRRDRFVHGVRVALAETACGENNKGCQAVTRHICDETHTPTRRTQISTQQGIYSETTVLDVTFVVTSSVACQSRNCQGEQDVETSSAIKEHMERNLLWSFHMHAFEEALREVIDDLDREIVVEGKITGPLDSPTTLLAKSAQGGTQSKTVSASGQYFPRMNGPSVECISAVNESPGEMVVNAGFIFDTYEECCEEFSCVELTATSSTSGFVYTTYEECSEKFRSDKKVPMSESTTALSVKYFPDIVTANGCTFGRPDDFVLKAGFVYDTYEEPPLNLKYFPVVYGLQSACVYGVPDDLVSSSGFVYDSFEDCCKVFSCDTRTVVEDPVANTQATIRSPAKSTQPEAILNVMHIMEGPVTTTQATITTSQEASLLEQSQPEIIMNFVLARDPFATAQATSETTREEVQVAAQSEGITTDVQPDALLITGTSQPMATITTAAATATTTTTTTTTTQPTTTAEITQEFYPVRRRWTVDRFRDASVLCSCLPQDFVRGSGKCLNDKEAPEHTRNHGHVYNDLGTCCKTHYDFSDEAFFNCLNQHKGSGLWFVDYKVERCVKDCLPREKGSPACAMDPPDRLAEVFGDPESCCSRKFNWLPIDHCMGRSFVGFQITTEATSNAAPEEYPDSEGPKAGNQQFQVANVQGGSGLWFFDNQVGRCVQDCSPHEMWSPICATGPPDRLAHVFADPETCSAASKNTTLEEENEPLMQQNDDESSAPTSTPTSDAPTPAPTLTPSVGPTPAPTLTPSVGPASSAPTLPLEWYPAMDKDHKCKSGTPPTWMTMPGYRDVYIFESKAACCAIYWCK</sequence>
<dbReference type="AlphaFoldDB" id="K0RU05"/>